<name>A0A7G9SBE3_9SPHN</name>
<dbReference type="AlphaFoldDB" id="A0A7G9SBE3"/>
<dbReference type="EMBL" id="CP060717">
    <property type="protein sequence ID" value="QNN65168.1"/>
    <property type="molecule type" value="Genomic_DNA"/>
</dbReference>
<sequence>MTFAISANGSTAGVESAGSLASDFGATVMTFGGAEVAGWATGVAAASATAAKSMVVKTPPLKRSF</sequence>
<reference evidence="1 2" key="1">
    <citation type="submission" date="2020-08" db="EMBL/GenBank/DDBJ databases">
        <title>Genome sequence of Sphingomonas rhizophila KACC 19189T.</title>
        <authorList>
            <person name="Hyun D.-W."/>
            <person name="Bae J.-W."/>
        </authorList>
    </citation>
    <scope>NUCLEOTIDE SEQUENCE [LARGE SCALE GENOMIC DNA]</scope>
    <source>
        <strain evidence="1 2">KACC 19189</strain>
    </source>
</reference>
<proteinExistence type="predicted"/>
<dbReference type="KEGG" id="srhi:H9L12_00450"/>
<evidence type="ECO:0000313" key="1">
    <source>
        <dbReference type="EMBL" id="QNN65168.1"/>
    </source>
</evidence>
<dbReference type="Proteomes" id="UP000515955">
    <property type="component" value="Chromosome"/>
</dbReference>
<protein>
    <submittedName>
        <fullName evidence="1">Uncharacterized protein</fullName>
    </submittedName>
</protein>
<evidence type="ECO:0000313" key="2">
    <source>
        <dbReference type="Proteomes" id="UP000515955"/>
    </source>
</evidence>
<dbReference type="RefSeq" id="WP_187542165.1">
    <property type="nucleotide sequence ID" value="NZ_CP060717.1"/>
</dbReference>
<gene>
    <name evidence="1" type="ORF">H9L12_00450</name>
</gene>
<keyword evidence="2" id="KW-1185">Reference proteome</keyword>
<accession>A0A7G9SBE3</accession>
<organism evidence="1 2">
    <name type="scientific">Sphingomonas rhizophila</name>
    <dbReference type="NCBI Taxonomy" id="2071607"/>
    <lineage>
        <taxon>Bacteria</taxon>
        <taxon>Pseudomonadati</taxon>
        <taxon>Pseudomonadota</taxon>
        <taxon>Alphaproteobacteria</taxon>
        <taxon>Sphingomonadales</taxon>
        <taxon>Sphingomonadaceae</taxon>
        <taxon>Sphingomonas</taxon>
    </lineage>
</organism>